<evidence type="ECO:0000256" key="7">
    <source>
        <dbReference type="ARBA" id="ARBA00022989"/>
    </source>
</evidence>
<sequence>MYLSSLLLTSTCIVSAFTLVFAFLHVRKSFSPSRPGYEPLATDDNEEADQGDLHAAASLSDYYTFIPSHVAILEALLVLVDLMVGIALLFYHGKGSNCLPQSASIFFSCYLLVLLLARLPSLALYSLVRSHAMVLYAVRLFCTALIAHAMLTDQVRGKFLAAICTRLALYTILCLIHALAPRVPARLLLQGHVGSSKGARDEEASLVSRLLFCWLDGLVWRAYRATLEEADLDDLSPYYKCATVGPQFGTRVVSTRTLALSMFSFIKMDLLKQGAWAAVTGVAVYLPPMLVRVILQHLESEEQVEASTAWACVVGLLLSGLIGGTADAQSHWVGSQTSAKLRAVLTDAVFAKILRRRIAVKTATGTSSSPELSENNGQEAYASNGNIINLVSGDIPSTGLGTFLLYRILGASGIMGVLIMVALLPLHVLLSQRMTKVQRHLMKASDARTHASNEVINNIRTIKYCAWESPFSQRVLEKRAAEVKFLGARFFWWSIIMTIFHSLPYLVTILTCLFYSVIWGHELRTSIAFPALAIFAVLRIPLDHLAETISFVLRGRVSLGRIDTFLRERETSKYVQLKTASNPLNEIGFVDATLAWPAAFASSIPGNDDTEGSNLLSEQPTAPSSFRLQGLQLHFKQQGLNIVCGASGSGKSSLLLALLGEMDLISGGVLMPHEDERDTLRAGQYLLQSTAYCPQEPWIMNRTVRTNILCGLPFSAPRYKAVLDAVALQPDLKSLDQGEQTLAGENGSRLSGGQKQRVALARALYSHCSYLLLDDCLSALDSRTAKHVFFKALRGDLMRGRTCILATHHTALVLPYSDLGIILDAGKIVGQGSPDELVALGLVDADLSLSQSKASDLQFETTELYNTEPEYKFHESSQIPIETKPLSFDDEENIESIGLEIDPPAYKESKSEGAVPWRVIQIYMESMGSKLYWSVIVLGFATQQLLALGTNLWIKEWAFQYDKLDDTRTRQVGDEPAKAVPATYYLMVYTAICLSYAAVTLLRDLVTFKGFLRASSHLYKRLFESLLYAKLLFFEKVPLGQITNRLSTDVGVMDQEISGLSVSTVQIAVSLLMNIGLISAFLPMFLLVAVFISLAYYMVMVVYINGARDLKRIQAVKGSPLYQQIGETLIGCISIRASSQTSIFTAQTRRFVDQFNQSYLLVNAAQQWLTLRVNALSSVVSFVAGAFVLWKSNSLSPGAAGLVLTYCASFSENVVWLVQLYAMVQQKFNSVERLIEYTEIEQEAKQPLKTHLHDMHSDWPAEGAIHFRAYATRYASDLEPALVDIDFCVRPGERMAIVGRTGSGKSTLTLALIRALEADHGCIEIDGVDIASLELEQLRQVVTVVPQDPQAFDGSLRENLDPLQRHTDGEMLDVLRTVHLDPSGDSPQLDHAATELSRGQRQLMCIARALLRRSRILVLDEATASIDHATDSAIQAGLRASVAAGTTVLTIAHRLQTIADYDVVIVLDSGRIVEKGSVSELLSRRGEEARFRSLCEESGDLAALEQAAGI</sequence>
<feature type="transmembrane region" description="Helical" evidence="9">
    <location>
        <begin position="275"/>
        <end position="295"/>
    </location>
</feature>
<feature type="transmembrane region" description="Helical" evidence="9">
    <location>
        <begin position="133"/>
        <end position="152"/>
    </location>
</feature>
<keyword evidence="4" id="KW-0677">Repeat</keyword>
<dbReference type="SUPFAM" id="SSF90123">
    <property type="entry name" value="ABC transporter transmembrane region"/>
    <property type="match status" value="2"/>
</dbReference>
<dbReference type="FunFam" id="1.20.1560.10:FF:000013">
    <property type="entry name" value="ABC transporter C family member 2"/>
    <property type="match status" value="1"/>
</dbReference>
<dbReference type="Pfam" id="PF00005">
    <property type="entry name" value="ABC_tran"/>
    <property type="match status" value="2"/>
</dbReference>
<dbReference type="SUPFAM" id="SSF52540">
    <property type="entry name" value="P-loop containing nucleoside triphosphate hydrolases"/>
    <property type="match status" value="2"/>
</dbReference>
<dbReference type="PANTHER" id="PTHR24223">
    <property type="entry name" value="ATP-BINDING CASSETTE SUB-FAMILY C"/>
    <property type="match status" value="1"/>
</dbReference>
<dbReference type="Proteomes" id="UP000799441">
    <property type="component" value="Unassembled WGS sequence"/>
</dbReference>
<name>A0A9P4UR68_9PEZI</name>
<dbReference type="InterPro" id="IPR003439">
    <property type="entry name" value="ABC_transporter-like_ATP-bd"/>
</dbReference>
<dbReference type="CDD" id="cd03244">
    <property type="entry name" value="ABCC_MRP_domain2"/>
    <property type="match status" value="1"/>
</dbReference>
<dbReference type="PROSITE" id="PS50893">
    <property type="entry name" value="ABC_TRANSPORTER_2"/>
    <property type="match status" value="2"/>
</dbReference>
<keyword evidence="3 9" id="KW-0812">Transmembrane</keyword>
<protein>
    <submittedName>
        <fullName evidence="12">Multidrug resistance protein</fullName>
    </submittedName>
</protein>
<dbReference type="InterPro" id="IPR011527">
    <property type="entry name" value="ABC1_TM_dom"/>
</dbReference>
<dbReference type="InterPro" id="IPR036640">
    <property type="entry name" value="ABC1_TM_sf"/>
</dbReference>
<evidence type="ECO:0000256" key="6">
    <source>
        <dbReference type="ARBA" id="ARBA00022840"/>
    </source>
</evidence>
<organism evidence="12 13">
    <name type="scientific">Polychaeton citri CBS 116435</name>
    <dbReference type="NCBI Taxonomy" id="1314669"/>
    <lineage>
        <taxon>Eukaryota</taxon>
        <taxon>Fungi</taxon>
        <taxon>Dikarya</taxon>
        <taxon>Ascomycota</taxon>
        <taxon>Pezizomycotina</taxon>
        <taxon>Dothideomycetes</taxon>
        <taxon>Dothideomycetidae</taxon>
        <taxon>Capnodiales</taxon>
        <taxon>Capnodiaceae</taxon>
        <taxon>Polychaeton</taxon>
    </lineage>
</organism>
<evidence type="ECO:0000256" key="9">
    <source>
        <dbReference type="SAM" id="Phobius"/>
    </source>
</evidence>
<accession>A0A9P4UR68</accession>
<keyword evidence="6" id="KW-0067">ATP-binding</keyword>
<evidence type="ECO:0000256" key="2">
    <source>
        <dbReference type="ARBA" id="ARBA00022448"/>
    </source>
</evidence>
<evidence type="ECO:0000313" key="12">
    <source>
        <dbReference type="EMBL" id="KAF2725292.1"/>
    </source>
</evidence>
<feature type="transmembrane region" description="Helical" evidence="9">
    <location>
        <begin position="159"/>
        <end position="180"/>
    </location>
</feature>
<dbReference type="Pfam" id="PF00664">
    <property type="entry name" value="ABC_membrane"/>
    <property type="match status" value="2"/>
</dbReference>
<dbReference type="EMBL" id="MU003768">
    <property type="protein sequence ID" value="KAF2725292.1"/>
    <property type="molecule type" value="Genomic_DNA"/>
</dbReference>
<dbReference type="InterPro" id="IPR050173">
    <property type="entry name" value="ABC_transporter_C-like"/>
</dbReference>
<dbReference type="PANTHER" id="PTHR24223:SF353">
    <property type="entry name" value="ABC TRANSPORTER ATP-BINDING PROTEIN_PERMEASE VMR1-RELATED"/>
    <property type="match status" value="1"/>
</dbReference>
<gene>
    <name evidence="12" type="ORF">K431DRAFT_260944</name>
</gene>
<dbReference type="PROSITE" id="PS00211">
    <property type="entry name" value="ABC_TRANSPORTER_1"/>
    <property type="match status" value="1"/>
</dbReference>
<dbReference type="InterPro" id="IPR003593">
    <property type="entry name" value="AAA+_ATPase"/>
</dbReference>
<dbReference type="CDD" id="cd18596">
    <property type="entry name" value="ABC_6TM_VMR1_D1_like"/>
    <property type="match status" value="1"/>
</dbReference>
<dbReference type="SMART" id="SM00382">
    <property type="entry name" value="AAA"/>
    <property type="match status" value="2"/>
</dbReference>
<evidence type="ECO:0000256" key="4">
    <source>
        <dbReference type="ARBA" id="ARBA00022737"/>
    </source>
</evidence>
<feature type="domain" description="ABC transporter" evidence="10">
    <location>
        <begin position="610"/>
        <end position="850"/>
    </location>
</feature>
<evidence type="ECO:0000259" key="11">
    <source>
        <dbReference type="PROSITE" id="PS50929"/>
    </source>
</evidence>
<evidence type="ECO:0000256" key="8">
    <source>
        <dbReference type="ARBA" id="ARBA00023136"/>
    </source>
</evidence>
<dbReference type="OrthoDB" id="6500128at2759"/>
<feature type="transmembrane region" description="Helical" evidence="9">
    <location>
        <begin position="103"/>
        <end position="127"/>
    </location>
</feature>
<dbReference type="Gene3D" id="1.20.1560.10">
    <property type="entry name" value="ABC transporter type 1, transmembrane domain"/>
    <property type="match status" value="2"/>
</dbReference>
<feature type="transmembrane region" description="Helical" evidence="9">
    <location>
        <begin position="1169"/>
        <end position="1190"/>
    </location>
</feature>
<keyword evidence="7 9" id="KW-1133">Transmembrane helix</keyword>
<dbReference type="Gene3D" id="3.40.50.300">
    <property type="entry name" value="P-loop containing nucleotide triphosphate hydrolases"/>
    <property type="match status" value="2"/>
</dbReference>
<dbReference type="InterPro" id="IPR017871">
    <property type="entry name" value="ABC_transporter-like_CS"/>
</dbReference>
<feature type="transmembrane region" description="Helical" evidence="9">
    <location>
        <begin position="70"/>
        <end position="91"/>
    </location>
</feature>
<dbReference type="GO" id="GO:0016887">
    <property type="term" value="F:ATP hydrolysis activity"/>
    <property type="evidence" value="ECO:0007669"/>
    <property type="project" value="InterPro"/>
</dbReference>
<keyword evidence="2" id="KW-0813">Transport</keyword>
<dbReference type="InterPro" id="IPR027417">
    <property type="entry name" value="P-loop_NTPase"/>
</dbReference>
<dbReference type="CDD" id="cd03250">
    <property type="entry name" value="ABCC_MRP_domain1"/>
    <property type="match status" value="1"/>
</dbReference>
<dbReference type="GO" id="GO:0005524">
    <property type="term" value="F:ATP binding"/>
    <property type="evidence" value="ECO:0007669"/>
    <property type="project" value="UniProtKB-KW"/>
</dbReference>
<feature type="transmembrane region" description="Helical" evidence="9">
    <location>
        <begin position="1084"/>
        <end position="1104"/>
    </location>
</feature>
<dbReference type="GO" id="GO:0000329">
    <property type="term" value="C:fungal-type vacuole membrane"/>
    <property type="evidence" value="ECO:0007669"/>
    <property type="project" value="TreeGrafter"/>
</dbReference>
<evidence type="ECO:0000256" key="5">
    <source>
        <dbReference type="ARBA" id="ARBA00022741"/>
    </source>
</evidence>
<dbReference type="PROSITE" id="PS50929">
    <property type="entry name" value="ABC_TM1F"/>
    <property type="match status" value="2"/>
</dbReference>
<evidence type="ECO:0000256" key="1">
    <source>
        <dbReference type="ARBA" id="ARBA00004141"/>
    </source>
</evidence>
<feature type="transmembrane region" description="Helical" evidence="9">
    <location>
        <begin position="931"/>
        <end position="954"/>
    </location>
</feature>
<feature type="domain" description="ABC transmembrane type-1" evidence="11">
    <location>
        <begin position="935"/>
        <end position="1226"/>
    </location>
</feature>
<keyword evidence="8 9" id="KW-0472">Membrane</keyword>
<feature type="transmembrane region" description="Helical" evidence="9">
    <location>
        <begin position="982"/>
        <end position="1002"/>
    </location>
</feature>
<reference evidence="12" key="1">
    <citation type="journal article" date="2020" name="Stud. Mycol.">
        <title>101 Dothideomycetes genomes: a test case for predicting lifestyles and emergence of pathogens.</title>
        <authorList>
            <person name="Haridas S."/>
            <person name="Albert R."/>
            <person name="Binder M."/>
            <person name="Bloem J."/>
            <person name="Labutti K."/>
            <person name="Salamov A."/>
            <person name="Andreopoulos B."/>
            <person name="Baker S."/>
            <person name="Barry K."/>
            <person name="Bills G."/>
            <person name="Bluhm B."/>
            <person name="Cannon C."/>
            <person name="Castanera R."/>
            <person name="Culley D."/>
            <person name="Daum C."/>
            <person name="Ezra D."/>
            <person name="Gonzalez J."/>
            <person name="Henrissat B."/>
            <person name="Kuo A."/>
            <person name="Liang C."/>
            <person name="Lipzen A."/>
            <person name="Lutzoni F."/>
            <person name="Magnuson J."/>
            <person name="Mondo S."/>
            <person name="Nolan M."/>
            <person name="Ohm R."/>
            <person name="Pangilinan J."/>
            <person name="Park H.-J."/>
            <person name="Ramirez L."/>
            <person name="Alfaro M."/>
            <person name="Sun H."/>
            <person name="Tritt A."/>
            <person name="Yoshinaga Y."/>
            <person name="Zwiers L.-H."/>
            <person name="Turgeon B."/>
            <person name="Goodwin S."/>
            <person name="Spatafora J."/>
            <person name="Crous P."/>
            <person name="Grigoriev I."/>
        </authorList>
    </citation>
    <scope>NUCLEOTIDE SEQUENCE</scope>
    <source>
        <strain evidence="12">CBS 116435</strain>
    </source>
</reference>
<evidence type="ECO:0000256" key="3">
    <source>
        <dbReference type="ARBA" id="ARBA00022692"/>
    </source>
</evidence>
<comment type="subcellular location">
    <subcellularLocation>
        <location evidence="1">Membrane</location>
        <topology evidence="1">Multi-pass membrane protein</topology>
    </subcellularLocation>
</comment>
<dbReference type="FunFam" id="3.40.50.300:FF:000838">
    <property type="entry name" value="ABC multidrug transporter (Eurofung)"/>
    <property type="match status" value="1"/>
</dbReference>
<keyword evidence="13" id="KW-1185">Reference proteome</keyword>
<feature type="transmembrane region" description="Helical" evidence="9">
    <location>
        <begin position="404"/>
        <end position="430"/>
    </location>
</feature>
<evidence type="ECO:0000259" key="10">
    <source>
        <dbReference type="PROSITE" id="PS50893"/>
    </source>
</evidence>
<feature type="transmembrane region" description="Helical" evidence="9">
    <location>
        <begin position="490"/>
        <end position="517"/>
    </location>
</feature>
<feature type="domain" description="ABC transporter" evidence="10">
    <location>
        <begin position="1265"/>
        <end position="1494"/>
    </location>
</feature>
<comment type="caution">
    <text evidence="12">The sequence shown here is derived from an EMBL/GenBank/DDBJ whole genome shotgun (WGS) entry which is preliminary data.</text>
</comment>
<feature type="transmembrane region" description="Helical" evidence="9">
    <location>
        <begin position="307"/>
        <end position="326"/>
    </location>
</feature>
<dbReference type="CDD" id="cd18604">
    <property type="entry name" value="ABC_6TM_VMR1_D2_like"/>
    <property type="match status" value="1"/>
</dbReference>
<keyword evidence="5" id="KW-0547">Nucleotide-binding</keyword>
<evidence type="ECO:0000313" key="13">
    <source>
        <dbReference type="Proteomes" id="UP000799441"/>
    </source>
</evidence>
<dbReference type="GO" id="GO:0140359">
    <property type="term" value="F:ABC-type transporter activity"/>
    <property type="evidence" value="ECO:0007669"/>
    <property type="project" value="InterPro"/>
</dbReference>
<proteinExistence type="predicted"/>
<feature type="domain" description="ABC transmembrane type-1" evidence="11">
    <location>
        <begin position="277"/>
        <end position="554"/>
    </location>
</feature>